<evidence type="ECO:0000313" key="2">
    <source>
        <dbReference type="Proteomes" id="UP000048926"/>
    </source>
</evidence>
<dbReference type="RefSeq" id="WP_023000829.1">
    <property type="nucleotide sequence ID" value="NZ_CXST01000001.1"/>
</dbReference>
<dbReference type="STRING" id="187304.B0E33_22865"/>
<name>A0A0M6Y2I7_9HYPH</name>
<sequence>MVLQNENHQPVVRNGAGEEFTLFSATNDPQSAKWWPDTSFLVHALSDGDFSTLRGAIQLMDDEHEPVFLTGPGSVTNELYARLEHLGYMRTTEKPLPEDMQGHLIERGLTDYGKEHIADFVIAQRIQMEELDGNRETLEDFCTKFDNLREHHTGFPLEALHTFRMFFSDPRYDFDLDQSSNYLFRLYKMFGIVEISDEGVARASRFGSMNVPFLFDLLLNERGATVRH</sequence>
<accession>A0A0M6Y2I7</accession>
<evidence type="ECO:0000313" key="1">
    <source>
        <dbReference type="EMBL" id="CTQ43029.1"/>
    </source>
</evidence>
<keyword evidence="2" id="KW-1185">Reference proteome</keyword>
<organism evidence="1 2">
    <name type="scientific">Roseibium aggregatum</name>
    <dbReference type="NCBI Taxonomy" id="187304"/>
    <lineage>
        <taxon>Bacteria</taxon>
        <taxon>Pseudomonadati</taxon>
        <taxon>Pseudomonadota</taxon>
        <taxon>Alphaproteobacteria</taxon>
        <taxon>Hyphomicrobiales</taxon>
        <taxon>Stappiaceae</taxon>
        <taxon>Roseibium</taxon>
    </lineage>
</organism>
<dbReference type="Proteomes" id="UP000048926">
    <property type="component" value="Unassembled WGS sequence"/>
</dbReference>
<proteinExistence type="predicted"/>
<dbReference type="AlphaFoldDB" id="A0A0M6Y2I7"/>
<protein>
    <submittedName>
        <fullName evidence="1">Uncharacterized protein</fullName>
    </submittedName>
</protein>
<reference evidence="2" key="1">
    <citation type="submission" date="2015-07" db="EMBL/GenBank/DDBJ databases">
        <authorList>
            <person name="Rodrigo-Torres Lidia"/>
            <person name="Arahal R.David."/>
        </authorList>
    </citation>
    <scope>NUCLEOTIDE SEQUENCE [LARGE SCALE GENOMIC DNA]</scope>
    <source>
        <strain evidence="2">CECT 4801</strain>
    </source>
</reference>
<dbReference type="OrthoDB" id="7678483at2"/>
<dbReference type="EMBL" id="CXST01000001">
    <property type="protein sequence ID" value="CTQ43029.1"/>
    <property type="molecule type" value="Genomic_DNA"/>
</dbReference>
<gene>
    <name evidence="1" type="ORF">LAL4801_01466</name>
</gene>